<dbReference type="Proteomes" id="UP000016498">
    <property type="component" value="Unassembled WGS sequence"/>
</dbReference>
<sequence length="44" mass="4898">MASTSAMKSSPFVLLTETEYPTRPPIRSVPVGIHDTIQYFNKVS</sequence>
<protein>
    <submittedName>
        <fullName evidence="1">Uncharacterized protein</fullName>
    </submittedName>
</protein>
<organism evidence="1 2">
    <name type="scientific">Actinomyces johnsonii F0510</name>
    <dbReference type="NCBI Taxonomy" id="1227262"/>
    <lineage>
        <taxon>Bacteria</taxon>
        <taxon>Bacillati</taxon>
        <taxon>Actinomycetota</taxon>
        <taxon>Actinomycetes</taxon>
        <taxon>Actinomycetales</taxon>
        <taxon>Actinomycetaceae</taxon>
        <taxon>Actinomyces</taxon>
    </lineage>
</organism>
<comment type="caution">
    <text evidence="1">The sequence shown here is derived from an EMBL/GenBank/DDBJ whole genome shotgun (WGS) entry which is preliminary data.</text>
</comment>
<dbReference type="EMBL" id="AWSD01000104">
    <property type="protein sequence ID" value="ERH20669.1"/>
    <property type="molecule type" value="Genomic_DNA"/>
</dbReference>
<evidence type="ECO:0000313" key="2">
    <source>
        <dbReference type="Proteomes" id="UP000016498"/>
    </source>
</evidence>
<dbReference type="HOGENOM" id="CLU_3211326_0_0_11"/>
<evidence type="ECO:0000313" key="1">
    <source>
        <dbReference type="EMBL" id="ERH20669.1"/>
    </source>
</evidence>
<gene>
    <name evidence="1" type="ORF">HMPREF1549_01077</name>
</gene>
<reference evidence="1 2" key="1">
    <citation type="submission" date="2013-06" db="EMBL/GenBank/DDBJ databases">
        <authorList>
            <person name="Weinstock G."/>
            <person name="Sodergren E."/>
            <person name="Lobos E.A."/>
            <person name="Fulton L."/>
            <person name="Fulton R."/>
            <person name="Courtney L."/>
            <person name="Fronick C."/>
            <person name="O'Laughlin M."/>
            <person name="Godfrey J."/>
            <person name="Wilson R.M."/>
            <person name="Miner T."/>
            <person name="Farmer C."/>
            <person name="Delehaunty K."/>
            <person name="Cordes M."/>
            <person name="Minx P."/>
            <person name="Tomlinson C."/>
            <person name="Chen J."/>
            <person name="Wollam A."/>
            <person name="Pepin K.H."/>
            <person name="Bhonagiri V."/>
            <person name="Zhang X."/>
            <person name="Warren W."/>
            <person name="Mitreva M."/>
            <person name="Mardis E.R."/>
            <person name="Wilson R.K."/>
        </authorList>
    </citation>
    <scope>NUCLEOTIDE SEQUENCE [LARGE SCALE GENOMIC DNA]</scope>
    <source>
        <strain evidence="1 2">F0510</strain>
    </source>
</reference>
<proteinExistence type="predicted"/>
<dbReference type="AlphaFoldDB" id="U1QFI1"/>
<name>U1QFI1_9ACTO</name>
<accession>U1QFI1</accession>